<dbReference type="AlphaFoldDB" id="A0A1I0F2W8"/>
<proteinExistence type="predicted"/>
<gene>
    <name evidence="1" type="ORF">SAMN05421676_105180</name>
</gene>
<reference evidence="2" key="1">
    <citation type="submission" date="2016-10" db="EMBL/GenBank/DDBJ databases">
        <authorList>
            <person name="Varghese N."/>
            <person name="Submissions S."/>
        </authorList>
    </citation>
    <scope>NUCLEOTIDE SEQUENCE [LARGE SCALE GENOMIC DNA]</scope>
    <source>
        <strain evidence="2">CGMCC 1.3566</strain>
    </source>
</reference>
<protein>
    <recommendedName>
        <fullName evidence="3">Glyoxalase/Bleomycin resistance protein/Dioxygenase superfamily protein</fullName>
    </recommendedName>
</protein>
<dbReference type="STRING" id="237682.SAMN05421676_105180"/>
<dbReference type="EMBL" id="FOHJ01000005">
    <property type="protein sequence ID" value="SET52365.1"/>
    <property type="molecule type" value="Genomic_DNA"/>
</dbReference>
<organism evidence="1 2">
    <name type="scientific">Salinibacillus kushneri</name>
    <dbReference type="NCBI Taxonomy" id="237682"/>
    <lineage>
        <taxon>Bacteria</taxon>
        <taxon>Bacillati</taxon>
        <taxon>Bacillota</taxon>
        <taxon>Bacilli</taxon>
        <taxon>Bacillales</taxon>
        <taxon>Bacillaceae</taxon>
        <taxon>Salinibacillus</taxon>
    </lineage>
</organism>
<sequence>MWKRIECVAIYTEDTQESVQFYQSLVLSKAWETYQNQEKQWRLSRYEIS</sequence>
<evidence type="ECO:0000313" key="2">
    <source>
        <dbReference type="Proteomes" id="UP000199095"/>
    </source>
</evidence>
<name>A0A1I0F2W8_9BACI</name>
<dbReference type="Proteomes" id="UP000199095">
    <property type="component" value="Unassembled WGS sequence"/>
</dbReference>
<evidence type="ECO:0008006" key="3">
    <source>
        <dbReference type="Google" id="ProtNLM"/>
    </source>
</evidence>
<accession>A0A1I0F2W8</accession>
<keyword evidence="2" id="KW-1185">Reference proteome</keyword>
<dbReference type="RefSeq" id="WP_342732258.1">
    <property type="nucleotide sequence ID" value="NZ_FOHJ01000005.1"/>
</dbReference>
<evidence type="ECO:0000313" key="1">
    <source>
        <dbReference type="EMBL" id="SET52365.1"/>
    </source>
</evidence>